<proteinExistence type="predicted"/>
<organism evidence="1 2">
    <name type="scientific">Funneliformis mosseae</name>
    <name type="common">Endomycorrhizal fungus</name>
    <name type="synonym">Glomus mosseae</name>
    <dbReference type="NCBI Taxonomy" id="27381"/>
    <lineage>
        <taxon>Eukaryota</taxon>
        <taxon>Fungi</taxon>
        <taxon>Fungi incertae sedis</taxon>
        <taxon>Mucoromycota</taxon>
        <taxon>Glomeromycotina</taxon>
        <taxon>Glomeromycetes</taxon>
        <taxon>Glomerales</taxon>
        <taxon>Glomeraceae</taxon>
        <taxon>Funneliformis</taxon>
    </lineage>
</organism>
<evidence type="ECO:0000313" key="2">
    <source>
        <dbReference type="Proteomes" id="UP000789375"/>
    </source>
</evidence>
<sequence length="45" mass="4814">MALSFGQTQNGEEAMVTVPTNWEFSGLGTFGTELGIGNILERRPG</sequence>
<accession>A0A9N8V4M4</accession>
<dbReference type="AlphaFoldDB" id="A0A9N8V4M4"/>
<protein>
    <submittedName>
        <fullName evidence="1">16832_t:CDS:1</fullName>
    </submittedName>
</protein>
<evidence type="ECO:0000313" key="1">
    <source>
        <dbReference type="EMBL" id="CAG8437827.1"/>
    </source>
</evidence>
<dbReference type="Proteomes" id="UP000789375">
    <property type="component" value="Unassembled WGS sequence"/>
</dbReference>
<comment type="caution">
    <text evidence="1">The sequence shown here is derived from an EMBL/GenBank/DDBJ whole genome shotgun (WGS) entry which is preliminary data.</text>
</comment>
<gene>
    <name evidence="1" type="ORF">FMOSSE_LOCUS548</name>
</gene>
<dbReference type="EMBL" id="CAJVPP010000053">
    <property type="protein sequence ID" value="CAG8437827.1"/>
    <property type="molecule type" value="Genomic_DNA"/>
</dbReference>
<name>A0A9N8V4M4_FUNMO</name>
<keyword evidence="2" id="KW-1185">Reference proteome</keyword>
<reference evidence="1" key="1">
    <citation type="submission" date="2021-06" db="EMBL/GenBank/DDBJ databases">
        <authorList>
            <person name="Kallberg Y."/>
            <person name="Tangrot J."/>
            <person name="Rosling A."/>
        </authorList>
    </citation>
    <scope>NUCLEOTIDE SEQUENCE</scope>
    <source>
        <strain evidence="1">87-6 pot B 2015</strain>
    </source>
</reference>